<evidence type="ECO:0000313" key="5">
    <source>
        <dbReference type="Proteomes" id="UP000480312"/>
    </source>
</evidence>
<dbReference type="InterPro" id="IPR004218">
    <property type="entry name" value="GSHS_ATP-bd"/>
</dbReference>
<accession>A0A7C9JS96</accession>
<dbReference type="SUPFAM" id="SSF56059">
    <property type="entry name" value="Glutathione synthetase ATP-binding domain-like"/>
    <property type="match status" value="1"/>
</dbReference>
<dbReference type="EMBL" id="JAAEHK010000008">
    <property type="protein sequence ID" value="NDL70384.1"/>
    <property type="molecule type" value="Genomic_DNA"/>
</dbReference>
<dbReference type="GO" id="GO:0004363">
    <property type="term" value="F:glutathione synthase activity"/>
    <property type="evidence" value="ECO:0007669"/>
    <property type="project" value="InterPro"/>
</dbReference>
<dbReference type="PANTHER" id="PTHR21621:SF0">
    <property type="entry name" value="BETA-CITRYLGLUTAMATE SYNTHASE B-RELATED"/>
    <property type="match status" value="1"/>
</dbReference>
<dbReference type="Pfam" id="PF02955">
    <property type="entry name" value="GSH-S_ATP"/>
    <property type="match status" value="1"/>
</dbReference>
<name>A0A7C9JS96_9GAMM</name>
<dbReference type="AlphaFoldDB" id="A0A7C9JS96"/>
<reference evidence="4 5" key="1">
    <citation type="submission" date="2020-01" db="EMBL/GenBank/DDBJ databases">
        <title>Whole genome sequencing of Halomonas alkaliphila strain LS44.</title>
        <authorList>
            <person name="Kumar S."/>
            <person name="Paul D."/>
            <person name="Shouche Y."/>
            <person name="Suryavanshi M.V."/>
        </authorList>
    </citation>
    <scope>NUCLEOTIDE SEQUENCE [LARGE SCALE GENOMIC DNA]</scope>
    <source>
        <strain evidence="4 5">LS44</strain>
    </source>
</reference>
<keyword evidence="2" id="KW-0067">ATP-binding</keyword>
<proteinExistence type="predicted"/>
<organism evidence="4 5">
    <name type="scientific">Vreelandella alkaliphila</name>
    <dbReference type="NCBI Taxonomy" id="272774"/>
    <lineage>
        <taxon>Bacteria</taxon>
        <taxon>Pseudomonadati</taxon>
        <taxon>Pseudomonadota</taxon>
        <taxon>Gammaproteobacteria</taxon>
        <taxon>Oceanospirillales</taxon>
        <taxon>Halomonadaceae</taxon>
        <taxon>Vreelandella</taxon>
    </lineage>
</organism>
<evidence type="ECO:0000313" key="4">
    <source>
        <dbReference type="EMBL" id="NDL70384.1"/>
    </source>
</evidence>
<dbReference type="Proteomes" id="UP000480312">
    <property type="component" value="Unassembled WGS sequence"/>
</dbReference>
<feature type="domain" description="ATP-grasp" evidence="3">
    <location>
        <begin position="76"/>
        <end position="344"/>
    </location>
</feature>
<evidence type="ECO:0000256" key="1">
    <source>
        <dbReference type="ARBA" id="ARBA00023211"/>
    </source>
</evidence>
<dbReference type="Gene3D" id="3.30.470.20">
    <property type="entry name" value="ATP-grasp fold, B domain"/>
    <property type="match status" value="2"/>
</dbReference>
<evidence type="ECO:0000256" key="2">
    <source>
        <dbReference type="PROSITE-ProRule" id="PRU00409"/>
    </source>
</evidence>
<protein>
    <recommendedName>
        <fullName evidence="3">ATP-grasp domain-containing protein</fullName>
    </recommendedName>
</protein>
<comment type="caution">
    <text evidence="4">The sequence shown here is derived from an EMBL/GenBank/DDBJ whole genome shotgun (WGS) entry which is preliminary data.</text>
</comment>
<keyword evidence="2" id="KW-0547">Nucleotide-binding</keyword>
<dbReference type="OrthoDB" id="9803907at2"/>
<dbReference type="PROSITE" id="PS50975">
    <property type="entry name" value="ATP_GRASP"/>
    <property type="match status" value="1"/>
</dbReference>
<dbReference type="GO" id="GO:0005737">
    <property type="term" value="C:cytoplasm"/>
    <property type="evidence" value="ECO:0007669"/>
    <property type="project" value="TreeGrafter"/>
</dbReference>
<dbReference type="GO" id="GO:0046872">
    <property type="term" value="F:metal ion binding"/>
    <property type="evidence" value="ECO:0007669"/>
    <property type="project" value="InterPro"/>
</dbReference>
<dbReference type="PANTHER" id="PTHR21621">
    <property type="entry name" value="RIBOSOMAL PROTEIN S6 MODIFICATION PROTEIN"/>
    <property type="match status" value="1"/>
</dbReference>
<evidence type="ECO:0000259" key="3">
    <source>
        <dbReference type="PROSITE" id="PS50975"/>
    </source>
</evidence>
<dbReference type="RefSeq" id="WP_162218274.1">
    <property type="nucleotide sequence ID" value="NZ_JAAEHK010000008.1"/>
</dbReference>
<dbReference type="InterPro" id="IPR011761">
    <property type="entry name" value="ATP-grasp"/>
</dbReference>
<dbReference type="GO" id="GO:0005524">
    <property type="term" value="F:ATP binding"/>
    <property type="evidence" value="ECO:0007669"/>
    <property type="project" value="UniProtKB-UniRule"/>
</dbReference>
<gene>
    <name evidence="4" type="ORF">GPL32_07665</name>
</gene>
<keyword evidence="1" id="KW-0464">Manganese</keyword>
<sequence length="372" mass="41532">MSYEVLLKAKLNHSRLNSFLIEYEGRMAGLKSVRLSPLLVKLYCEKSGVSAVFRRAAGPGVSKASNIIAMNKLFTKQLWESEGIPNNPYASLSSKEFGKALSFAKQYNWDVVLKPTGGYGGRHVYTDIRDEKELKQYWEMLVDSIKSIKKKQKNILIERKFDAEDYRFFVVGGKVVAVLNRVPANIVGDGIRTIDTLIKDKQAVRSNNPDLFSRPMKVDSIVEHNLAAMGYSFDTVPKSGEKVVLRNNANLSTGGDSIDVTERVPEAVKSIVEKAVSSVPNLSCSAIDVLAKDLFDKYNLGKDNIVMNEIESDPGMCIHHFPVHGQPRNVAAMIILDHFGENVKSKISQRIKSYEYDFDMNSALSEEILSTI</sequence>